<dbReference type="Proteomes" id="UP000029867">
    <property type="component" value="Unassembled WGS sequence"/>
</dbReference>
<reference evidence="7" key="1">
    <citation type="journal article" date="2014" name="Microb. Cell Fact.">
        <title>Exploiting Issatchenkia orientalis SD108 for succinic acid production.</title>
        <authorList>
            <person name="Xiao H."/>
            <person name="Shao Z."/>
            <person name="Jiang Y."/>
            <person name="Dole S."/>
            <person name="Zhao H."/>
        </authorList>
    </citation>
    <scope>NUCLEOTIDE SEQUENCE [LARGE SCALE GENOMIC DNA]</scope>
    <source>
        <strain evidence="7">SD108</strain>
    </source>
</reference>
<feature type="region of interest" description="Disordered" evidence="5">
    <location>
        <begin position="175"/>
        <end position="195"/>
    </location>
</feature>
<name>A0A099P4T0_PICKU</name>
<dbReference type="SUPFAM" id="SSF57829">
    <property type="entry name" value="Zn-binding ribosomal proteins"/>
    <property type="match status" value="1"/>
</dbReference>
<feature type="compositionally biased region" description="Low complexity" evidence="5">
    <location>
        <begin position="176"/>
        <end position="193"/>
    </location>
</feature>
<dbReference type="HOGENOM" id="CLU_395404_0_0_1"/>
<evidence type="ECO:0000256" key="2">
    <source>
        <dbReference type="ARBA" id="ARBA00022980"/>
    </source>
</evidence>
<dbReference type="Gene3D" id="1.25.40.10">
    <property type="entry name" value="Tetratricopeptide repeat domain"/>
    <property type="match status" value="1"/>
</dbReference>
<comment type="similarity">
    <text evidence="1 4">Belongs to the eukaryotic ribosomal protein eL42 family.</text>
</comment>
<dbReference type="Gene3D" id="3.10.450.80">
    <property type="match status" value="1"/>
</dbReference>
<dbReference type="PROSITE" id="PS01172">
    <property type="entry name" value="RIBOSOMAL_L44E"/>
    <property type="match status" value="1"/>
</dbReference>
<evidence type="ECO:0000256" key="5">
    <source>
        <dbReference type="SAM" id="MobiDB-lite"/>
    </source>
</evidence>
<dbReference type="GO" id="GO:0003735">
    <property type="term" value="F:structural constituent of ribosome"/>
    <property type="evidence" value="ECO:0007669"/>
    <property type="project" value="InterPro"/>
</dbReference>
<dbReference type="GO" id="GO:0005840">
    <property type="term" value="C:ribosome"/>
    <property type="evidence" value="ECO:0007669"/>
    <property type="project" value="UniProtKB-KW"/>
</dbReference>
<feature type="region of interest" description="Disordered" evidence="5">
    <location>
        <begin position="1"/>
        <end position="23"/>
    </location>
</feature>
<evidence type="ECO:0008006" key="8">
    <source>
        <dbReference type="Google" id="ProtNLM"/>
    </source>
</evidence>
<organism evidence="6 7">
    <name type="scientific">Pichia kudriavzevii</name>
    <name type="common">Yeast</name>
    <name type="synonym">Issatchenkia orientalis</name>
    <dbReference type="NCBI Taxonomy" id="4909"/>
    <lineage>
        <taxon>Eukaryota</taxon>
        <taxon>Fungi</taxon>
        <taxon>Dikarya</taxon>
        <taxon>Ascomycota</taxon>
        <taxon>Saccharomycotina</taxon>
        <taxon>Pichiomycetes</taxon>
        <taxon>Pichiales</taxon>
        <taxon>Pichiaceae</taxon>
        <taxon>Pichia</taxon>
    </lineage>
</organism>
<dbReference type="InterPro" id="IPR053708">
    <property type="entry name" value="Ribosomal_LSU_eL42"/>
</dbReference>
<keyword evidence="2 4" id="KW-0689">Ribosomal protein</keyword>
<dbReference type="PANTHER" id="PTHR10369">
    <property type="entry name" value="60S RIBOSOMAL PROTEIN L36A/L44"/>
    <property type="match status" value="1"/>
</dbReference>
<evidence type="ECO:0000256" key="1">
    <source>
        <dbReference type="ARBA" id="ARBA00009364"/>
    </source>
</evidence>
<keyword evidence="3 4" id="KW-0687">Ribonucleoprotein</keyword>
<dbReference type="InterPro" id="IPR000552">
    <property type="entry name" value="Ribosomal_eL44"/>
</dbReference>
<comment type="caution">
    <text evidence="6">The sequence shown here is derived from an EMBL/GenBank/DDBJ whole genome shotgun (WGS) entry which is preliminary data.</text>
</comment>
<dbReference type="VEuPathDB" id="FungiDB:C5L36_0E00370"/>
<dbReference type="InterPro" id="IPR011332">
    <property type="entry name" value="Ribosomal_zn-bd"/>
</dbReference>
<dbReference type="FunFam" id="3.10.450.80:FF:000001">
    <property type="entry name" value="60S ribosomal protein L44"/>
    <property type="match status" value="1"/>
</dbReference>
<dbReference type="InterPro" id="IPR011990">
    <property type="entry name" value="TPR-like_helical_dom_sf"/>
</dbReference>
<gene>
    <name evidence="6" type="ORF">JL09_g721</name>
</gene>
<dbReference type="Pfam" id="PF00935">
    <property type="entry name" value="Ribosomal_L44"/>
    <property type="match status" value="1"/>
</dbReference>
<accession>A0A099P4T0</accession>
<dbReference type="EMBL" id="JQFK01000004">
    <property type="protein sequence ID" value="KGK40028.1"/>
    <property type="molecule type" value="Genomic_DNA"/>
</dbReference>
<evidence type="ECO:0000313" key="6">
    <source>
        <dbReference type="EMBL" id="KGK40028.1"/>
    </source>
</evidence>
<dbReference type="VEuPathDB" id="FungiDB:C5L36_0E00360"/>
<evidence type="ECO:0000313" key="7">
    <source>
        <dbReference type="Proteomes" id="UP000029867"/>
    </source>
</evidence>
<dbReference type="InterPro" id="IPR013888">
    <property type="entry name" value="RNase_P_Rpm2_mt"/>
</dbReference>
<dbReference type="GO" id="GO:1990904">
    <property type="term" value="C:ribonucleoprotein complex"/>
    <property type="evidence" value="ECO:0007669"/>
    <property type="project" value="UniProtKB-KW"/>
</dbReference>
<evidence type="ECO:0000256" key="4">
    <source>
        <dbReference type="RuleBase" id="RU000666"/>
    </source>
</evidence>
<dbReference type="GO" id="GO:0006412">
    <property type="term" value="P:translation"/>
    <property type="evidence" value="ECO:0007669"/>
    <property type="project" value="InterPro"/>
</dbReference>
<sequence length="871" mass="101187">MRPLRNISTKTSKKAPFSFSRNVSSHQNQQYAPQFFNPSYISPKELARLDEVGFKHNSSSSNKKSSKSIFQYVTPALSVTKNYVIFDTSNNTNKDNSGLNQNLLSSSKQIPNYALNEEFERILLKKSNHISNKNSHVNISIGSISNNHTTLNIRRVNSNNIKQVSIPNKLLRRAFSSSPQNSNSSSSSKSNSDSIHDLESKLSKLKIRNLDSSNNKYIEEFKKFPNIDDAFDHMSENPLKIQEFTIDNLMNQNKFNEVLPVFNRMRNNGLVPTLPIYNKVLKSIPLRQTNESLENNMTHLLNIYSDLLSNNIKPNMETYEIVIGSLVNSSLLSYSQLNYRNGFEFFKISLELFLINIDSKDFEFHNNLIYVNLIKCLNYYQIKDAITPMDLLNKLESRISDDNKLEFYLQLTKLSAIFKDEELVESIFNNQIKPLKLLSNHDEIYQTLIQSYNLCNNFKKSSLLLDTIINNLPNKESAESQDLIRDYLSVFIRSQSLINPSDAFKMVHQFSKIDWLPKLSIESLTTLAYSFLKLGDLQMTLKIWDFMVIRNDFINEFNKYNNNEFQILISNFSNHFFEKILFTNNKNLILKVVREFLGKNCLKFDDNLLVNYLRYLQNLNSQESDDLIIKLILNQGYKKILETNYNTNSSVDSKDSLSNYLSLIVDFIPNTITLKIFNSKLFKRIVEEYRLTRDNIYGIMKVFNVVFNNPNDEFDNLLKYYSKVLDLEFNDTENCYVEIPVEIENFKHQLQQQFTNYFLPSFTSNSVNVPKTRKTYCKGKQCKKHTQHRVTQYKAGKASLYSQGKRRYDRKQSGYGGQTKPVFHKKAKTTKKVVLRLECVACKTKLQLSLKRCKHFELGGDKKQKGAALQF</sequence>
<evidence type="ECO:0000256" key="3">
    <source>
        <dbReference type="ARBA" id="ARBA00023274"/>
    </source>
</evidence>
<dbReference type="AlphaFoldDB" id="A0A099P4T0"/>
<protein>
    <recommendedName>
        <fullName evidence="8">60S ribosomal protein L44</fullName>
    </recommendedName>
</protein>
<feature type="compositionally biased region" description="Polar residues" evidence="5">
    <location>
        <begin position="1"/>
        <end position="10"/>
    </location>
</feature>
<proteinExistence type="inferred from homology"/>
<dbReference type="Pfam" id="PF08579">
    <property type="entry name" value="RPM2"/>
    <property type="match status" value="1"/>
</dbReference>
<dbReference type="eggNOG" id="KOG3464">
    <property type="taxonomic scope" value="Eukaryota"/>
</dbReference>